<evidence type="ECO:0000256" key="1">
    <source>
        <dbReference type="SAM" id="Phobius"/>
    </source>
</evidence>
<feature type="transmembrane region" description="Helical" evidence="1">
    <location>
        <begin position="47"/>
        <end position="68"/>
    </location>
</feature>
<dbReference type="AlphaFoldDB" id="A0A381X3H2"/>
<dbReference type="PANTHER" id="PTHR37305:SF1">
    <property type="entry name" value="MEMBRANE PROTEIN"/>
    <property type="match status" value="1"/>
</dbReference>
<dbReference type="GO" id="GO:0005886">
    <property type="term" value="C:plasma membrane"/>
    <property type="evidence" value="ECO:0007669"/>
    <property type="project" value="UniProtKB-SubCell"/>
</dbReference>
<feature type="transmembrane region" description="Helical" evidence="1">
    <location>
        <begin position="130"/>
        <end position="154"/>
    </location>
</feature>
<evidence type="ECO:0008006" key="3">
    <source>
        <dbReference type="Google" id="ProtNLM"/>
    </source>
</evidence>
<accession>A0A381X3H2</accession>
<organism evidence="2">
    <name type="scientific">marine metagenome</name>
    <dbReference type="NCBI Taxonomy" id="408172"/>
    <lineage>
        <taxon>unclassified sequences</taxon>
        <taxon>metagenomes</taxon>
        <taxon>ecological metagenomes</taxon>
    </lineage>
</organism>
<dbReference type="Pfam" id="PF12679">
    <property type="entry name" value="ABC2_membrane_2"/>
    <property type="match status" value="1"/>
</dbReference>
<protein>
    <recommendedName>
        <fullName evidence="3">ABC-2 type transporter domain-containing protein</fullName>
    </recommendedName>
</protein>
<feature type="transmembrane region" description="Helical" evidence="1">
    <location>
        <begin position="166"/>
        <end position="191"/>
    </location>
</feature>
<feature type="transmembrane region" description="Helical" evidence="1">
    <location>
        <begin position="211"/>
        <end position="234"/>
    </location>
</feature>
<gene>
    <name evidence="2" type="ORF">METZ01_LOCUS112129</name>
</gene>
<sequence>MAILGWYYPSLAEAGDEMQALMDLMPKDMWAMFGIDEAVDMLSPSGFLTAEAFGMMLPIFFSVFAMGIGSRAIGGEETDGTLELLTTLPIARRQLYFEKFAALVILVTALGILLWLGVLFASAWGGMALGIGPVAGSSVMVALLGLFFGAITLVTGAMTGRRTQTVAIGSALIVVTFLFRSLATMIDSLSALKWLSPFYYYSEGLSLADNLLFVDTLPLVGGIIVLAIAGLIVFERRDLCI</sequence>
<dbReference type="EMBL" id="UINC01013773">
    <property type="protein sequence ID" value="SVA59275.1"/>
    <property type="molecule type" value="Genomic_DNA"/>
</dbReference>
<dbReference type="PANTHER" id="PTHR37305">
    <property type="entry name" value="INTEGRAL MEMBRANE PROTEIN-RELATED"/>
    <property type="match status" value="1"/>
</dbReference>
<feature type="transmembrane region" description="Helical" evidence="1">
    <location>
        <begin position="100"/>
        <end position="124"/>
    </location>
</feature>
<keyword evidence="1" id="KW-1133">Transmembrane helix</keyword>
<evidence type="ECO:0000313" key="2">
    <source>
        <dbReference type="EMBL" id="SVA59275.1"/>
    </source>
</evidence>
<proteinExistence type="predicted"/>
<name>A0A381X3H2_9ZZZZ</name>
<keyword evidence="1" id="KW-0812">Transmembrane</keyword>
<keyword evidence="1" id="KW-0472">Membrane</keyword>
<reference evidence="2" key="1">
    <citation type="submission" date="2018-05" db="EMBL/GenBank/DDBJ databases">
        <authorList>
            <person name="Lanie J.A."/>
            <person name="Ng W.-L."/>
            <person name="Kazmierczak K.M."/>
            <person name="Andrzejewski T.M."/>
            <person name="Davidsen T.M."/>
            <person name="Wayne K.J."/>
            <person name="Tettelin H."/>
            <person name="Glass J.I."/>
            <person name="Rusch D."/>
            <person name="Podicherti R."/>
            <person name="Tsui H.-C.T."/>
            <person name="Winkler M.E."/>
        </authorList>
    </citation>
    <scope>NUCLEOTIDE SEQUENCE</scope>
</reference>
<dbReference type="GO" id="GO:0140359">
    <property type="term" value="F:ABC-type transporter activity"/>
    <property type="evidence" value="ECO:0007669"/>
    <property type="project" value="InterPro"/>
</dbReference>